<dbReference type="AlphaFoldDB" id="A0AAU8EWF1"/>
<feature type="transmembrane region" description="Helical" evidence="1">
    <location>
        <begin position="44"/>
        <end position="61"/>
    </location>
</feature>
<keyword evidence="1" id="KW-1133">Transmembrane helix</keyword>
<dbReference type="RefSeq" id="WP_353713594.1">
    <property type="nucleotide sequence ID" value="NZ_CP159280.1"/>
</dbReference>
<reference evidence="2" key="1">
    <citation type="submission" date="2024-06" db="EMBL/GenBank/DDBJ databases">
        <title>Biodegradation of dimethachlon by Arthrobacter sp. K5: mechanistic insights and ecological implications.</title>
        <authorList>
            <person name="Hu S."/>
            <person name="Lu P."/>
        </authorList>
    </citation>
    <scope>NUCLEOTIDE SEQUENCE</scope>
    <source>
        <strain evidence="2">K5</strain>
        <plasmid evidence="2">unnamed</plasmid>
    </source>
</reference>
<name>A0AAU8EWF1_9MICC</name>
<geneLocation type="plasmid" evidence="2">
    <name>unnamed</name>
</geneLocation>
<organism evidence="2">
    <name type="scientific">Arthrobacter sp. K5</name>
    <dbReference type="NCBI Taxonomy" id="2839623"/>
    <lineage>
        <taxon>Bacteria</taxon>
        <taxon>Bacillati</taxon>
        <taxon>Actinomycetota</taxon>
        <taxon>Actinomycetes</taxon>
        <taxon>Micrococcales</taxon>
        <taxon>Micrococcaceae</taxon>
        <taxon>Arthrobacter</taxon>
    </lineage>
</organism>
<protein>
    <recommendedName>
        <fullName evidence="3">Amino acid permease</fullName>
    </recommendedName>
</protein>
<keyword evidence="1" id="KW-0812">Transmembrane</keyword>
<evidence type="ECO:0008006" key="3">
    <source>
        <dbReference type="Google" id="ProtNLM"/>
    </source>
</evidence>
<dbReference type="EMBL" id="CP159280">
    <property type="protein sequence ID" value="XCH13907.1"/>
    <property type="molecule type" value="Genomic_DNA"/>
</dbReference>
<keyword evidence="2" id="KW-0614">Plasmid</keyword>
<accession>A0AAU8EWF1</accession>
<gene>
    <name evidence="2" type="ORF">ABRP34_22650</name>
</gene>
<keyword evidence="1" id="KW-0472">Membrane</keyword>
<proteinExistence type="predicted"/>
<evidence type="ECO:0000313" key="2">
    <source>
        <dbReference type="EMBL" id="XCH13907.1"/>
    </source>
</evidence>
<feature type="transmembrane region" description="Helical" evidence="1">
    <location>
        <begin position="73"/>
        <end position="95"/>
    </location>
</feature>
<sequence length="117" mass="13169">MFGWFAIACTFWVMLNQILCSIATIRYHSLPAHREHAHWWRTMVAPGIGAIGLASALYLLWSNLSTLGGDIIWVSLIPWFCISWFVLSLLIAFWLKSNRPAAYEGLGRVLSTTADDA</sequence>
<evidence type="ECO:0000256" key="1">
    <source>
        <dbReference type="SAM" id="Phobius"/>
    </source>
</evidence>